<dbReference type="EMBL" id="WNYA01002772">
    <property type="protein sequence ID" value="KAG8543873.1"/>
    <property type="molecule type" value="Genomic_DNA"/>
</dbReference>
<sequence length="83" mass="9347">MVSFTRGGGGLARTASQKICCLLSPGRLHEKLHRNSHLLKLPVCGEDPDLILKMENLLFILLQRNQSFNPEVTFAWRSREAVS</sequence>
<dbReference type="Proteomes" id="UP000824782">
    <property type="component" value="Unassembled WGS sequence"/>
</dbReference>
<evidence type="ECO:0000313" key="2">
    <source>
        <dbReference type="Proteomes" id="UP000824782"/>
    </source>
</evidence>
<reference evidence="1" key="1">
    <citation type="thesis" date="2020" institute="ProQuest LLC" country="789 East Eisenhower Parkway, Ann Arbor, MI, USA">
        <title>Comparative Genomics and Chromosome Evolution.</title>
        <authorList>
            <person name="Mudd A.B."/>
        </authorList>
    </citation>
    <scope>NUCLEOTIDE SEQUENCE</scope>
    <source>
        <strain evidence="1">237g6f4</strain>
        <tissue evidence="1">Blood</tissue>
    </source>
</reference>
<organism evidence="1 2">
    <name type="scientific">Engystomops pustulosus</name>
    <name type="common">Tungara frog</name>
    <name type="synonym">Physalaemus pustulosus</name>
    <dbReference type="NCBI Taxonomy" id="76066"/>
    <lineage>
        <taxon>Eukaryota</taxon>
        <taxon>Metazoa</taxon>
        <taxon>Chordata</taxon>
        <taxon>Craniata</taxon>
        <taxon>Vertebrata</taxon>
        <taxon>Euteleostomi</taxon>
        <taxon>Amphibia</taxon>
        <taxon>Batrachia</taxon>
        <taxon>Anura</taxon>
        <taxon>Neobatrachia</taxon>
        <taxon>Hyloidea</taxon>
        <taxon>Leptodactylidae</taxon>
        <taxon>Leiuperinae</taxon>
        <taxon>Engystomops</taxon>
    </lineage>
</organism>
<name>A0AAV6Z663_ENGPU</name>
<dbReference type="AlphaFoldDB" id="A0AAV6Z663"/>
<proteinExistence type="predicted"/>
<keyword evidence="2" id="KW-1185">Reference proteome</keyword>
<gene>
    <name evidence="1" type="ORF">GDO81_023502</name>
</gene>
<accession>A0AAV6Z663</accession>
<comment type="caution">
    <text evidence="1">The sequence shown here is derived from an EMBL/GenBank/DDBJ whole genome shotgun (WGS) entry which is preliminary data.</text>
</comment>
<evidence type="ECO:0000313" key="1">
    <source>
        <dbReference type="EMBL" id="KAG8543873.1"/>
    </source>
</evidence>
<protein>
    <submittedName>
        <fullName evidence="1">Uncharacterized protein</fullName>
    </submittedName>
</protein>